<dbReference type="SUPFAM" id="SSF52374">
    <property type="entry name" value="Nucleotidylyl transferase"/>
    <property type="match status" value="1"/>
</dbReference>
<dbReference type="OrthoDB" id="24670at2759"/>
<keyword evidence="2 8" id="KW-0436">Ligase</keyword>
<keyword evidence="4 8" id="KW-0067">ATP-binding</keyword>
<dbReference type="Gene3D" id="1.10.730.10">
    <property type="entry name" value="Isoleucyl-tRNA Synthetase, Domain 1"/>
    <property type="match status" value="1"/>
</dbReference>
<dbReference type="PRINTS" id="PR01041">
    <property type="entry name" value="TRNASYNTHMET"/>
</dbReference>
<comment type="caution">
    <text evidence="12">The sequence shown here is derived from an EMBL/GenBank/DDBJ whole genome shotgun (WGS) entry which is preliminary data.</text>
</comment>
<dbReference type="Gene3D" id="2.170.220.10">
    <property type="match status" value="1"/>
</dbReference>
<keyword evidence="13" id="KW-1185">Reference proteome</keyword>
<dbReference type="NCBIfam" id="TIGR00398">
    <property type="entry name" value="metG"/>
    <property type="match status" value="1"/>
</dbReference>
<name>A0A812KSY5_9DINO</name>
<dbReference type="GO" id="GO:0005524">
    <property type="term" value="F:ATP binding"/>
    <property type="evidence" value="ECO:0007669"/>
    <property type="project" value="UniProtKB-KW"/>
</dbReference>
<keyword evidence="3 8" id="KW-0547">Nucleotide-binding</keyword>
<dbReference type="SUPFAM" id="SSF47323">
    <property type="entry name" value="Anticodon-binding domain of a subclass of class I aminoacyl-tRNA synthetases"/>
    <property type="match status" value="1"/>
</dbReference>
<dbReference type="GO" id="GO:0005739">
    <property type="term" value="C:mitochondrion"/>
    <property type="evidence" value="ECO:0007669"/>
    <property type="project" value="UniProtKB-ARBA"/>
</dbReference>
<dbReference type="InterPro" id="IPR009080">
    <property type="entry name" value="tRNAsynth_Ia_anticodon-bd"/>
</dbReference>
<dbReference type="Gene3D" id="3.40.50.620">
    <property type="entry name" value="HUPs"/>
    <property type="match status" value="1"/>
</dbReference>
<evidence type="ECO:0000256" key="4">
    <source>
        <dbReference type="ARBA" id="ARBA00022840"/>
    </source>
</evidence>
<dbReference type="PANTHER" id="PTHR43326">
    <property type="entry name" value="METHIONYL-TRNA SYNTHETASE"/>
    <property type="match status" value="1"/>
</dbReference>
<evidence type="ECO:0000313" key="12">
    <source>
        <dbReference type="EMBL" id="CAE7229588.1"/>
    </source>
</evidence>
<dbReference type="InterPro" id="IPR014758">
    <property type="entry name" value="Met-tRNA_synth"/>
</dbReference>
<dbReference type="AlphaFoldDB" id="A0A812KSY5"/>
<dbReference type="InterPro" id="IPR041872">
    <property type="entry name" value="Anticodon_Met"/>
</dbReference>
<evidence type="ECO:0000256" key="3">
    <source>
        <dbReference type="ARBA" id="ARBA00022741"/>
    </source>
</evidence>
<accession>A0A812KSY5</accession>
<feature type="region of interest" description="Disordered" evidence="9">
    <location>
        <begin position="117"/>
        <end position="145"/>
    </location>
</feature>
<gene>
    <name evidence="12" type="primary">OVA1</name>
    <name evidence="12" type="ORF">SNAT2548_LOCUS9243</name>
</gene>
<feature type="domain" description="Methionyl/Leucyl tRNA synthetase" evidence="10">
    <location>
        <begin position="151"/>
        <end position="281"/>
    </location>
</feature>
<dbReference type="Proteomes" id="UP000604046">
    <property type="component" value="Unassembled WGS sequence"/>
</dbReference>
<evidence type="ECO:0000256" key="5">
    <source>
        <dbReference type="ARBA" id="ARBA00022917"/>
    </source>
</evidence>
<dbReference type="EMBL" id="CAJNDS010000712">
    <property type="protein sequence ID" value="CAE7229588.1"/>
    <property type="molecule type" value="Genomic_DNA"/>
</dbReference>
<feature type="domain" description="Methionyl-tRNA synthetase anticodon-binding" evidence="11">
    <location>
        <begin position="547"/>
        <end position="664"/>
    </location>
</feature>
<evidence type="ECO:0000259" key="10">
    <source>
        <dbReference type="Pfam" id="PF09334"/>
    </source>
</evidence>
<evidence type="ECO:0000256" key="8">
    <source>
        <dbReference type="RuleBase" id="RU363039"/>
    </source>
</evidence>
<dbReference type="Pfam" id="PF09334">
    <property type="entry name" value="tRNA-synt_1g"/>
    <property type="match status" value="2"/>
</dbReference>
<evidence type="ECO:0000256" key="1">
    <source>
        <dbReference type="ARBA" id="ARBA00012838"/>
    </source>
</evidence>
<dbReference type="InterPro" id="IPR015413">
    <property type="entry name" value="Methionyl/Leucyl_tRNA_Synth"/>
</dbReference>
<dbReference type="CDD" id="cd07957">
    <property type="entry name" value="Anticodon_Ia_Met"/>
    <property type="match status" value="1"/>
</dbReference>
<reference evidence="12" key="1">
    <citation type="submission" date="2021-02" db="EMBL/GenBank/DDBJ databases">
        <authorList>
            <person name="Dougan E. K."/>
            <person name="Rhodes N."/>
            <person name="Thang M."/>
            <person name="Chan C."/>
        </authorList>
    </citation>
    <scope>NUCLEOTIDE SEQUENCE</scope>
</reference>
<evidence type="ECO:0000256" key="9">
    <source>
        <dbReference type="SAM" id="MobiDB-lite"/>
    </source>
</evidence>
<dbReference type="GO" id="GO:0004825">
    <property type="term" value="F:methionine-tRNA ligase activity"/>
    <property type="evidence" value="ECO:0007669"/>
    <property type="project" value="UniProtKB-EC"/>
</dbReference>
<proteinExistence type="inferred from homology"/>
<dbReference type="GO" id="GO:0006431">
    <property type="term" value="P:methionyl-tRNA aminoacylation"/>
    <property type="evidence" value="ECO:0007669"/>
    <property type="project" value="InterPro"/>
</dbReference>
<keyword evidence="6 8" id="KW-0030">Aminoacyl-tRNA synthetase</keyword>
<dbReference type="PANTHER" id="PTHR43326:SF1">
    <property type="entry name" value="METHIONINE--TRNA LIGASE, MITOCHONDRIAL"/>
    <property type="match status" value="1"/>
</dbReference>
<protein>
    <recommendedName>
        <fullName evidence="1">methionine--tRNA ligase</fullName>
        <ecNumber evidence="1">6.1.1.10</ecNumber>
    </recommendedName>
</protein>
<dbReference type="EC" id="6.1.1.10" evidence="1"/>
<comment type="similarity">
    <text evidence="8">Belongs to the class-I aminoacyl-tRNA synthetase family.</text>
</comment>
<dbReference type="Pfam" id="PF19303">
    <property type="entry name" value="Anticodon_3"/>
    <property type="match status" value="1"/>
</dbReference>
<evidence type="ECO:0000256" key="2">
    <source>
        <dbReference type="ARBA" id="ARBA00022598"/>
    </source>
</evidence>
<comment type="catalytic activity">
    <reaction evidence="7">
        <text>tRNA(Met) + L-methionine + ATP = L-methionyl-tRNA(Met) + AMP + diphosphate</text>
        <dbReference type="Rhea" id="RHEA:13481"/>
        <dbReference type="Rhea" id="RHEA-COMP:9667"/>
        <dbReference type="Rhea" id="RHEA-COMP:9698"/>
        <dbReference type="ChEBI" id="CHEBI:30616"/>
        <dbReference type="ChEBI" id="CHEBI:33019"/>
        <dbReference type="ChEBI" id="CHEBI:57844"/>
        <dbReference type="ChEBI" id="CHEBI:78442"/>
        <dbReference type="ChEBI" id="CHEBI:78530"/>
        <dbReference type="ChEBI" id="CHEBI:456215"/>
        <dbReference type="EC" id="6.1.1.10"/>
    </reaction>
</comment>
<organism evidence="12 13">
    <name type="scientific">Symbiodinium natans</name>
    <dbReference type="NCBI Taxonomy" id="878477"/>
    <lineage>
        <taxon>Eukaryota</taxon>
        <taxon>Sar</taxon>
        <taxon>Alveolata</taxon>
        <taxon>Dinophyceae</taxon>
        <taxon>Suessiales</taxon>
        <taxon>Symbiodiniaceae</taxon>
        <taxon>Symbiodinium</taxon>
    </lineage>
</organism>
<keyword evidence="5 8" id="KW-0648">Protein biosynthesis</keyword>
<dbReference type="CDD" id="cd00814">
    <property type="entry name" value="MetRS_core"/>
    <property type="match status" value="1"/>
</dbReference>
<dbReference type="InterPro" id="IPR033911">
    <property type="entry name" value="MetRS_core"/>
</dbReference>
<sequence length="673" mass="75040">MSNAEVPCSAWKNGILHRAATPFLGLGALGACKKMLLSQRQPVVTQWSLEPALLRVPRRPSSTLLPKVWRTGQTPLREAGLMGLSLLCFKCRSSASSKQAYGLARVRAHATAVSTTADTLPDVAPEGRGSSEKHPQLQLKRDGAGNPEKLMITTPLFYANGSPHIGSAYPAIASDVLSRYAKLRGAEVHYVTGMDEHGEKIAQTAADSHKTPQELVDGFAEEFQELWHLLDVEANHFARTTPEKHKAIVREMWQRCLQNGDIYKKDYTGWYCVGCEAYLDKDEMLEGHVCKIHQKKCLQRSEENYFFRLSRYWDDIRRHVESNPDFILPTSRRSQILVWLEEDNKRDFSISRASTSWGIPVPDDDSQVIYVWFDALLGYLSSLLKPDDPATLDMVLSRGWPAEVHMIGKDIMRFHAIYWPAMLMSAGLPLPKHICTHGFLTKDGLKMGKSLGNVVEPVPLVQSFGADAVRFFFAGCLAFGEDGDFSYETFIKRVNSNLANELGNLVHRILTLSRKNLEKACSPQDLATSSTSLDNHPVRLAARRASEEVARHYEQLDIPKAMVAAFELVGAGNLRMTQVEPWAKLKKGTDEEKKEAVCELLMMAEGARICAVLLSPVTPQLSQKILEEFGLGSEGDLSWSQTAWSWDAIPGLAAGPKPTPVFQRIDLEPWKGK</sequence>
<evidence type="ECO:0000313" key="13">
    <source>
        <dbReference type="Proteomes" id="UP000604046"/>
    </source>
</evidence>
<dbReference type="InterPro" id="IPR014729">
    <property type="entry name" value="Rossmann-like_a/b/a_fold"/>
</dbReference>
<feature type="domain" description="Methionyl/Leucyl tRNA synthetase" evidence="10">
    <location>
        <begin position="285"/>
        <end position="509"/>
    </location>
</feature>
<dbReference type="FunFam" id="2.170.220.10:FF:000001">
    <property type="entry name" value="methionine--tRNA ligase, mitochondrial"/>
    <property type="match status" value="1"/>
</dbReference>
<evidence type="ECO:0000256" key="7">
    <source>
        <dbReference type="ARBA" id="ARBA00047364"/>
    </source>
</evidence>
<evidence type="ECO:0000259" key="11">
    <source>
        <dbReference type="Pfam" id="PF19303"/>
    </source>
</evidence>
<dbReference type="InterPro" id="IPR023457">
    <property type="entry name" value="Met-tRNA_synth_2"/>
</dbReference>
<feature type="compositionally biased region" description="Basic and acidic residues" evidence="9">
    <location>
        <begin position="129"/>
        <end position="143"/>
    </location>
</feature>
<evidence type="ECO:0000256" key="6">
    <source>
        <dbReference type="ARBA" id="ARBA00023146"/>
    </source>
</evidence>